<name>A0A5C1QJ22_9SPIO</name>
<evidence type="ECO:0000259" key="2">
    <source>
        <dbReference type="Pfam" id="PF08308"/>
    </source>
</evidence>
<dbReference type="InterPro" id="IPR013229">
    <property type="entry name" value="PEGA"/>
</dbReference>
<dbReference type="KEGG" id="ock:EXM22_05425"/>
<proteinExistence type="predicted"/>
<dbReference type="OrthoDB" id="370503at2"/>
<dbReference type="EMBL" id="CP036150">
    <property type="protein sequence ID" value="QEN07457.1"/>
    <property type="molecule type" value="Genomic_DNA"/>
</dbReference>
<sequence>MIRKIIRLYLLFLFNFPIFSQVLIDSSLLTIQKDSWNIGINRFSGTNLAKQQEYLLTSLPLLLKEEISDIDNHKVSTDERQHMIDQYVQDQIISVEKSISLIHNQRDKLLFSEDDEKEKKKLYDGFTQEIIEKKELLELWKMLDPEKIQIQESLDVTIKNQEDENNLLLQPRSRIQQYMENEDLNLLISGSVEKLDDSFYLGFSCYQAGKEDPLLSINRLVAEENLDSILLDISVDLRTIILGRSWSGLNVTVTPSDAIIQIDGETHGVGSLNTKVLEPGYVTLTIKESGYQSYSNQLYLSPENTQTLNIDLLPGETESLYVFSDPPDSDVHIGALWIGKTPLFTPKPTQEELLRISKENYMPFYISTEEISSDSISVDLETYLYTKEKRLKDAKSAFYRSLGWFTLSVGVPLILSGIYQNLDNRYYNYALDYNSTGDSDSYTKAMESKNQADIVYYSFWGGIALSGTLFINNMFKLYDYLRAAEESTEE</sequence>
<protein>
    <submittedName>
        <fullName evidence="3">PEGA domain-containing protein</fullName>
    </submittedName>
</protein>
<evidence type="ECO:0000256" key="1">
    <source>
        <dbReference type="SAM" id="Phobius"/>
    </source>
</evidence>
<dbReference type="RefSeq" id="WP_149485537.1">
    <property type="nucleotide sequence ID" value="NZ_CP036150.1"/>
</dbReference>
<feature type="transmembrane region" description="Helical" evidence="1">
    <location>
        <begin position="6"/>
        <end position="24"/>
    </location>
</feature>
<feature type="domain" description="PEGA" evidence="2">
    <location>
        <begin position="246"/>
        <end position="313"/>
    </location>
</feature>
<accession>A0A5C1QJ22</accession>
<keyword evidence="4" id="KW-1185">Reference proteome</keyword>
<evidence type="ECO:0000313" key="4">
    <source>
        <dbReference type="Proteomes" id="UP000324209"/>
    </source>
</evidence>
<reference evidence="3 4" key="1">
    <citation type="submission" date="2019-02" db="EMBL/GenBank/DDBJ databases">
        <title>Complete Genome Sequence and Methylome Analysis of free living Spirochaetas.</title>
        <authorList>
            <person name="Fomenkov A."/>
            <person name="Dubinina G."/>
            <person name="Leshcheva N."/>
            <person name="Mikheeva N."/>
            <person name="Grabovich M."/>
            <person name="Vincze T."/>
            <person name="Roberts R.J."/>
        </authorList>
    </citation>
    <scope>NUCLEOTIDE SEQUENCE [LARGE SCALE GENOMIC DNA]</scope>
    <source>
        <strain evidence="3 4">K2</strain>
    </source>
</reference>
<evidence type="ECO:0000313" key="3">
    <source>
        <dbReference type="EMBL" id="QEN07457.1"/>
    </source>
</evidence>
<dbReference type="Proteomes" id="UP000324209">
    <property type="component" value="Chromosome"/>
</dbReference>
<gene>
    <name evidence="3" type="ORF">EXM22_05425</name>
</gene>
<keyword evidence="1" id="KW-0472">Membrane</keyword>
<organism evidence="3 4">
    <name type="scientific">Oceanispirochaeta crateris</name>
    <dbReference type="NCBI Taxonomy" id="2518645"/>
    <lineage>
        <taxon>Bacteria</taxon>
        <taxon>Pseudomonadati</taxon>
        <taxon>Spirochaetota</taxon>
        <taxon>Spirochaetia</taxon>
        <taxon>Spirochaetales</taxon>
        <taxon>Spirochaetaceae</taxon>
        <taxon>Oceanispirochaeta</taxon>
    </lineage>
</organism>
<keyword evidence="1" id="KW-0812">Transmembrane</keyword>
<dbReference type="AlphaFoldDB" id="A0A5C1QJ22"/>
<feature type="transmembrane region" description="Helical" evidence="1">
    <location>
        <begin position="454"/>
        <end position="472"/>
    </location>
</feature>
<keyword evidence="1" id="KW-1133">Transmembrane helix</keyword>
<dbReference type="Pfam" id="PF08308">
    <property type="entry name" value="PEGA"/>
    <property type="match status" value="1"/>
</dbReference>
<feature type="transmembrane region" description="Helical" evidence="1">
    <location>
        <begin position="397"/>
        <end position="419"/>
    </location>
</feature>